<accession>A0ABS9CU56</accession>
<gene>
    <name evidence="5" type="ORF">L0664_02560</name>
</gene>
<evidence type="ECO:0000256" key="3">
    <source>
        <dbReference type="ARBA" id="ARBA00022833"/>
    </source>
</evidence>
<dbReference type="PANTHER" id="PTHR28620">
    <property type="entry name" value="CENTROMERE PROTEIN V"/>
    <property type="match status" value="1"/>
</dbReference>
<evidence type="ECO:0000313" key="5">
    <source>
        <dbReference type="EMBL" id="MCF2869939.1"/>
    </source>
</evidence>
<dbReference type="PROSITE" id="PS51891">
    <property type="entry name" value="CENP_V_GFA"/>
    <property type="match status" value="1"/>
</dbReference>
<dbReference type="Proteomes" id="UP001200557">
    <property type="component" value="Unassembled WGS sequence"/>
</dbReference>
<dbReference type="Gene3D" id="2.170.150.70">
    <property type="match status" value="1"/>
</dbReference>
<dbReference type="InterPro" id="IPR006913">
    <property type="entry name" value="CENP-V/GFA"/>
</dbReference>
<keyword evidence="2" id="KW-0479">Metal-binding</keyword>
<organism evidence="5 6">
    <name type="scientific">Octadecabacter dasysiphoniae</name>
    <dbReference type="NCBI Taxonomy" id="2909341"/>
    <lineage>
        <taxon>Bacteria</taxon>
        <taxon>Pseudomonadati</taxon>
        <taxon>Pseudomonadota</taxon>
        <taxon>Alphaproteobacteria</taxon>
        <taxon>Rhodobacterales</taxon>
        <taxon>Roseobacteraceae</taxon>
        <taxon>Octadecabacter</taxon>
    </lineage>
</organism>
<comment type="similarity">
    <text evidence="1">Belongs to the Gfa family.</text>
</comment>
<dbReference type="InterPro" id="IPR011057">
    <property type="entry name" value="Mss4-like_sf"/>
</dbReference>
<protein>
    <submittedName>
        <fullName evidence="5">GFA family protein</fullName>
    </submittedName>
</protein>
<dbReference type="RefSeq" id="WP_235224060.1">
    <property type="nucleotide sequence ID" value="NZ_JAKGAQ010000001.1"/>
</dbReference>
<keyword evidence="3" id="KW-0862">Zinc</keyword>
<comment type="caution">
    <text evidence="5">The sequence shown here is derived from an EMBL/GenBank/DDBJ whole genome shotgun (WGS) entry which is preliminary data.</text>
</comment>
<dbReference type="Pfam" id="PF04828">
    <property type="entry name" value="GFA"/>
    <property type="match status" value="1"/>
</dbReference>
<evidence type="ECO:0000256" key="2">
    <source>
        <dbReference type="ARBA" id="ARBA00022723"/>
    </source>
</evidence>
<dbReference type="SUPFAM" id="SSF51316">
    <property type="entry name" value="Mss4-like"/>
    <property type="match status" value="1"/>
</dbReference>
<feature type="domain" description="CENP-V/GFA" evidence="4">
    <location>
        <begin position="1"/>
        <end position="119"/>
    </location>
</feature>
<name>A0ABS9CU56_9RHOB</name>
<evidence type="ECO:0000313" key="6">
    <source>
        <dbReference type="Proteomes" id="UP001200557"/>
    </source>
</evidence>
<dbReference type="PANTHER" id="PTHR28620:SF1">
    <property type="entry name" value="CENP-V_GFA DOMAIN-CONTAINING PROTEIN"/>
    <property type="match status" value="1"/>
</dbReference>
<evidence type="ECO:0000256" key="1">
    <source>
        <dbReference type="ARBA" id="ARBA00005495"/>
    </source>
</evidence>
<sequence>MTKVTCHCRAVELAVTLAEPVSNARRCNCDFCAKRGAAVVFANQGDVDVIKGANDLSLYLWGTRQTQHYFCRHCGIFTHHQHANPADGYAINLAAIDGAHPQDHDPMPWLDGINYVPDDYTKDTP</sequence>
<reference evidence="5 6" key="1">
    <citation type="submission" date="2022-01" db="EMBL/GenBank/DDBJ databases">
        <title>Octadecabacter sp. nov., isolated from a marine alga.</title>
        <authorList>
            <person name="Jin M.S."/>
            <person name="Kim H.M."/>
            <person name="Han D.M."/>
            <person name="Jung J.J."/>
            <person name="Jeon C.O."/>
        </authorList>
    </citation>
    <scope>NUCLEOTIDE SEQUENCE [LARGE SCALE GENOMIC DNA]</scope>
    <source>
        <strain evidence="5 6">G9-8</strain>
    </source>
</reference>
<proteinExistence type="inferred from homology"/>
<evidence type="ECO:0000259" key="4">
    <source>
        <dbReference type="PROSITE" id="PS51891"/>
    </source>
</evidence>
<dbReference type="InterPro" id="IPR052355">
    <property type="entry name" value="CENP-V-like"/>
</dbReference>
<keyword evidence="6" id="KW-1185">Reference proteome</keyword>
<dbReference type="EMBL" id="JAKGAQ010000001">
    <property type="protein sequence ID" value="MCF2869939.1"/>
    <property type="molecule type" value="Genomic_DNA"/>
</dbReference>